<keyword evidence="6" id="KW-1133">Transmembrane helix</keyword>
<organism evidence="8 9">
    <name type="scientific">candidate division WWE3 bacterium</name>
    <dbReference type="NCBI Taxonomy" id="2053526"/>
    <lineage>
        <taxon>Bacteria</taxon>
        <taxon>Katanobacteria</taxon>
    </lineage>
</organism>
<dbReference type="GO" id="GO:0016020">
    <property type="term" value="C:membrane"/>
    <property type="evidence" value="ECO:0007669"/>
    <property type="project" value="TreeGrafter"/>
</dbReference>
<evidence type="ECO:0000256" key="2">
    <source>
        <dbReference type="ARBA" id="ARBA00022723"/>
    </source>
</evidence>
<evidence type="ECO:0000256" key="4">
    <source>
        <dbReference type="ARBA" id="ARBA00038168"/>
    </source>
</evidence>
<dbReference type="GO" id="GO:0020037">
    <property type="term" value="F:heme binding"/>
    <property type="evidence" value="ECO:0007669"/>
    <property type="project" value="InterPro"/>
</dbReference>
<dbReference type="InterPro" id="IPR050668">
    <property type="entry name" value="Cytochrome_b5"/>
</dbReference>
<dbReference type="EMBL" id="DQFB01000003">
    <property type="protein sequence ID" value="HCQ40399.1"/>
    <property type="molecule type" value="Genomic_DNA"/>
</dbReference>
<name>A0A656PLX5_UNCKA</name>
<sequence>MDENVNQNKQPKQSTSPMIIGVVVVGVLLLGGGFLLFSNKSSKSLPQPEGSSLRNSPTAASPGESQVSDTPSTEAKTYSLAEVVTHNSEKDCWMAIEGKVYNVTEFIPKHPGGKAIVRGCGKDASTLFNERPTNNKGPHPAQANELLKGFFIGDLKQE</sequence>
<keyword evidence="6" id="KW-0812">Transmembrane</keyword>
<feature type="region of interest" description="Disordered" evidence="5">
    <location>
        <begin position="41"/>
        <end position="74"/>
    </location>
</feature>
<reference evidence="8 9" key="1">
    <citation type="journal article" date="2018" name="Nat. Biotechnol.">
        <title>A standardized bacterial taxonomy based on genome phylogeny substantially revises the tree of life.</title>
        <authorList>
            <person name="Parks D.H."/>
            <person name="Chuvochina M."/>
            <person name="Waite D.W."/>
            <person name="Rinke C."/>
            <person name="Skarshewski A."/>
            <person name="Chaumeil P.A."/>
            <person name="Hugenholtz P."/>
        </authorList>
    </citation>
    <scope>NUCLEOTIDE SEQUENCE [LARGE SCALE GENOMIC DNA]</scope>
    <source>
        <strain evidence="8">UBA12021</strain>
    </source>
</reference>
<comment type="caution">
    <text evidence="8">The sequence shown here is derived from an EMBL/GenBank/DDBJ whole genome shotgun (WGS) entry which is preliminary data.</text>
</comment>
<evidence type="ECO:0000256" key="1">
    <source>
        <dbReference type="ARBA" id="ARBA00022617"/>
    </source>
</evidence>
<protein>
    <submittedName>
        <fullName evidence="8">Cytochrome b5 domain-containing protein</fullName>
    </submittedName>
</protein>
<keyword evidence="6" id="KW-0472">Membrane</keyword>
<dbReference type="SUPFAM" id="SSF55856">
    <property type="entry name" value="Cytochrome b5-like heme/steroid binding domain"/>
    <property type="match status" value="1"/>
</dbReference>
<feature type="compositionally biased region" description="Polar residues" evidence="5">
    <location>
        <begin position="49"/>
        <end position="74"/>
    </location>
</feature>
<dbReference type="Proteomes" id="UP000262056">
    <property type="component" value="Unassembled WGS sequence"/>
</dbReference>
<dbReference type="PROSITE" id="PS50255">
    <property type="entry name" value="CYTOCHROME_B5_2"/>
    <property type="match status" value="1"/>
</dbReference>
<keyword evidence="2" id="KW-0479">Metal-binding</keyword>
<feature type="transmembrane region" description="Helical" evidence="6">
    <location>
        <begin position="18"/>
        <end position="37"/>
    </location>
</feature>
<keyword evidence="1" id="KW-0349">Heme</keyword>
<accession>A0A656PLX5</accession>
<dbReference type="PROSITE" id="PS00191">
    <property type="entry name" value="CYTOCHROME_B5_1"/>
    <property type="match status" value="1"/>
</dbReference>
<evidence type="ECO:0000259" key="7">
    <source>
        <dbReference type="PROSITE" id="PS50255"/>
    </source>
</evidence>
<dbReference type="AlphaFoldDB" id="A0A656PLX5"/>
<evidence type="ECO:0000256" key="5">
    <source>
        <dbReference type="SAM" id="MobiDB-lite"/>
    </source>
</evidence>
<proteinExistence type="inferred from homology"/>
<evidence type="ECO:0000256" key="3">
    <source>
        <dbReference type="ARBA" id="ARBA00023004"/>
    </source>
</evidence>
<dbReference type="PANTHER" id="PTHR19359">
    <property type="entry name" value="CYTOCHROME B5"/>
    <property type="match status" value="1"/>
</dbReference>
<dbReference type="InterPro" id="IPR036400">
    <property type="entry name" value="Cyt_B5-like_heme/steroid_sf"/>
</dbReference>
<evidence type="ECO:0000313" key="9">
    <source>
        <dbReference type="Proteomes" id="UP000262056"/>
    </source>
</evidence>
<dbReference type="InterPro" id="IPR018506">
    <property type="entry name" value="Cyt_B5_heme-BS"/>
</dbReference>
<feature type="domain" description="Cytochrome b5 heme-binding" evidence="7">
    <location>
        <begin position="75"/>
        <end position="156"/>
    </location>
</feature>
<gene>
    <name evidence="8" type="ORF">DIU24_01660</name>
</gene>
<dbReference type="InterPro" id="IPR001199">
    <property type="entry name" value="Cyt_B5-like_heme/steroid-bd"/>
</dbReference>
<dbReference type="Gene3D" id="3.10.120.10">
    <property type="entry name" value="Cytochrome b5-like heme/steroid binding domain"/>
    <property type="match status" value="1"/>
</dbReference>
<dbReference type="SMART" id="SM01117">
    <property type="entry name" value="Cyt-b5"/>
    <property type="match status" value="1"/>
</dbReference>
<dbReference type="Pfam" id="PF00173">
    <property type="entry name" value="Cyt-b5"/>
    <property type="match status" value="1"/>
</dbReference>
<evidence type="ECO:0000313" key="8">
    <source>
        <dbReference type="EMBL" id="HCQ40399.1"/>
    </source>
</evidence>
<keyword evidence="3" id="KW-0408">Iron</keyword>
<evidence type="ECO:0000256" key="6">
    <source>
        <dbReference type="SAM" id="Phobius"/>
    </source>
</evidence>
<comment type="similarity">
    <text evidence="4">Belongs to the cytochrome b5 family.</text>
</comment>
<dbReference type="GO" id="GO:0046872">
    <property type="term" value="F:metal ion binding"/>
    <property type="evidence" value="ECO:0007669"/>
    <property type="project" value="UniProtKB-KW"/>
</dbReference>